<name>A0AAV2FNU1_9ROSI</name>
<sequence>MYLVVRYLHVPQRCSKCQEYGHCEGEGKECKVVQIATGKELVLAEKMTATVAWVPKQGVTGLHPTDGASSSSTAAVTDSGGDKAISGAATVSATGY</sequence>
<keyword evidence="3" id="KW-1185">Reference proteome</keyword>
<dbReference type="EMBL" id="OZ034820">
    <property type="protein sequence ID" value="CAL1399280.1"/>
    <property type="molecule type" value="Genomic_DNA"/>
</dbReference>
<reference evidence="2 3" key="1">
    <citation type="submission" date="2024-04" db="EMBL/GenBank/DDBJ databases">
        <authorList>
            <person name="Fracassetti M."/>
        </authorList>
    </citation>
    <scope>NUCLEOTIDE SEQUENCE [LARGE SCALE GENOMIC DNA]</scope>
</reference>
<evidence type="ECO:0000313" key="2">
    <source>
        <dbReference type="EMBL" id="CAL1399280.1"/>
    </source>
</evidence>
<feature type="compositionally biased region" description="Low complexity" evidence="1">
    <location>
        <begin position="65"/>
        <end position="79"/>
    </location>
</feature>
<accession>A0AAV2FNU1</accession>
<gene>
    <name evidence="2" type="ORF">LTRI10_LOCUS39471</name>
</gene>
<proteinExistence type="predicted"/>
<protein>
    <submittedName>
        <fullName evidence="2">Uncharacterized protein</fullName>
    </submittedName>
</protein>
<evidence type="ECO:0000313" key="3">
    <source>
        <dbReference type="Proteomes" id="UP001497516"/>
    </source>
</evidence>
<dbReference type="Proteomes" id="UP001497516">
    <property type="component" value="Chromosome 7"/>
</dbReference>
<evidence type="ECO:0000256" key="1">
    <source>
        <dbReference type="SAM" id="MobiDB-lite"/>
    </source>
</evidence>
<organism evidence="2 3">
    <name type="scientific">Linum trigynum</name>
    <dbReference type="NCBI Taxonomy" id="586398"/>
    <lineage>
        <taxon>Eukaryota</taxon>
        <taxon>Viridiplantae</taxon>
        <taxon>Streptophyta</taxon>
        <taxon>Embryophyta</taxon>
        <taxon>Tracheophyta</taxon>
        <taxon>Spermatophyta</taxon>
        <taxon>Magnoliopsida</taxon>
        <taxon>eudicotyledons</taxon>
        <taxon>Gunneridae</taxon>
        <taxon>Pentapetalae</taxon>
        <taxon>rosids</taxon>
        <taxon>fabids</taxon>
        <taxon>Malpighiales</taxon>
        <taxon>Linaceae</taxon>
        <taxon>Linum</taxon>
    </lineage>
</organism>
<dbReference type="AlphaFoldDB" id="A0AAV2FNU1"/>
<feature type="region of interest" description="Disordered" evidence="1">
    <location>
        <begin position="62"/>
        <end position="85"/>
    </location>
</feature>